<dbReference type="HOGENOM" id="CLU_2607513_0_0_1"/>
<name>A0A0C3AWC2_SERVB</name>
<dbReference type="Proteomes" id="UP000054097">
    <property type="component" value="Unassembled WGS sequence"/>
</dbReference>
<organism evidence="1 2">
    <name type="scientific">Serendipita vermifera MAFF 305830</name>
    <dbReference type="NCBI Taxonomy" id="933852"/>
    <lineage>
        <taxon>Eukaryota</taxon>
        <taxon>Fungi</taxon>
        <taxon>Dikarya</taxon>
        <taxon>Basidiomycota</taxon>
        <taxon>Agaricomycotina</taxon>
        <taxon>Agaricomycetes</taxon>
        <taxon>Sebacinales</taxon>
        <taxon>Serendipitaceae</taxon>
        <taxon>Serendipita</taxon>
    </lineage>
</organism>
<protein>
    <submittedName>
        <fullName evidence="1">Uncharacterized protein</fullName>
    </submittedName>
</protein>
<dbReference type="EMBL" id="KN824335">
    <property type="protein sequence ID" value="KIM23556.1"/>
    <property type="molecule type" value="Genomic_DNA"/>
</dbReference>
<reference evidence="1 2" key="1">
    <citation type="submission" date="2014-04" db="EMBL/GenBank/DDBJ databases">
        <authorList>
            <consortium name="DOE Joint Genome Institute"/>
            <person name="Kuo A."/>
            <person name="Zuccaro A."/>
            <person name="Kohler A."/>
            <person name="Nagy L.G."/>
            <person name="Floudas D."/>
            <person name="Copeland A."/>
            <person name="Barry K.W."/>
            <person name="Cichocki N."/>
            <person name="Veneault-Fourrey C."/>
            <person name="LaButti K."/>
            <person name="Lindquist E.A."/>
            <person name="Lipzen A."/>
            <person name="Lundell T."/>
            <person name="Morin E."/>
            <person name="Murat C."/>
            <person name="Sun H."/>
            <person name="Tunlid A."/>
            <person name="Henrissat B."/>
            <person name="Grigoriev I.V."/>
            <person name="Hibbett D.S."/>
            <person name="Martin F."/>
            <person name="Nordberg H.P."/>
            <person name="Cantor M.N."/>
            <person name="Hua S.X."/>
        </authorList>
    </citation>
    <scope>NUCLEOTIDE SEQUENCE [LARGE SCALE GENOMIC DNA]</scope>
    <source>
        <strain evidence="1 2">MAFF 305830</strain>
    </source>
</reference>
<reference evidence="2" key="2">
    <citation type="submission" date="2015-01" db="EMBL/GenBank/DDBJ databases">
        <title>Evolutionary Origins and Diversification of the Mycorrhizal Mutualists.</title>
        <authorList>
            <consortium name="DOE Joint Genome Institute"/>
            <consortium name="Mycorrhizal Genomics Consortium"/>
            <person name="Kohler A."/>
            <person name="Kuo A."/>
            <person name="Nagy L.G."/>
            <person name="Floudas D."/>
            <person name="Copeland A."/>
            <person name="Barry K.W."/>
            <person name="Cichocki N."/>
            <person name="Veneault-Fourrey C."/>
            <person name="LaButti K."/>
            <person name="Lindquist E.A."/>
            <person name="Lipzen A."/>
            <person name="Lundell T."/>
            <person name="Morin E."/>
            <person name="Murat C."/>
            <person name="Riley R."/>
            <person name="Ohm R."/>
            <person name="Sun H."/>
            <person name="Tunlid A."/>
            <person name="Henrissat B."/>
            <person name="Grigoriev I.V."/>
            <person name="Hibbett D.S."/>
            <person name="Martin F."/>
        </authorList>
    </citation>
    <scope>NUCLEOTIDE SEQUENCE [LARGE SCALE GENOMIC DNA]</scope>
    <source>
        <strain evidence="2">MAFF 305830</strain>
    </source>
</reference>
<keyword evidence="2" id="KW-1185">Reference proteome</keyword>
<proteinExistence type="predicted"/>
<evidence type="ECO:0000313" key="1">
    <source>
        <dbReference type="EMBL" id="KIM23556.1"/>
    </source>
</evidence>
<dbReference type="AlphaFoldDB" id="A0A0C3AWC2"/>
<gene>
    <name evidence="1" type="ORF">M408DRAFT_253292</name>
</gene>
<sequence length="79" mass="9466">MDRDPWFSDYYIEKEYWVKQPQCAPPSEASIEVVEWILDRPARINHWISSAKVWMASYSRFHSCRRRELADPMTITGTE</sequence>
<evidence type="ECO:0000313" key="2">
    <source>
        <dbReference type="Proteomes" id="UP000054097"/>
    </source>
</evidence>
<accession>A0A0C3AWC2</accession>